<evidence type="ECO:0000256" key="13">
    <source>
        <dbReference type="HAMAP-Rule" id="MF_00451"/>
    </source>
</evidence>
<evidence type="ECO:0000259" key="17">
    <source>
        <dbReference type="SMART" id="SM00562"/>
    </source>
</evidence>
<dbReference type="GO" id="GO:0005524">
    <property type="term" value="F:ATP binding"/>
    <property type="evidence" value="ECO:0007669"/>
    <property type="project" value="UniProtKB-UniRule"/>
</dbReference>
<evidence type="ECO:0000256" key="16">
    <source>
        <dbReference type="RuleBase" id="RU004013"/>
    </source>
</evidence>
<evidence type="ECO:0000256" key="15">
    <source>
        <dbReference type="RuleBase" id="RU004011"/>
    </source>
</evidence>
<evidence type="ECO:0000256" key="9">
    <source>
        <dbReference type="ARBA" id="ARBA00022777"/>
    </source>
</evidence>
<evidence type="ECO:0000256" key="4">
    <source>
        <dbReference type="ARBA" id="ARBA00017632"/>
    </source>
</evidence>
<dbReference type="NCBIfam" id="NF001908">
    <property type="entry name" value="PRK00668.1"/>
    <property type="match status" value="1"/>
</dbReference>
<dbReference type="GO" id="GO:0006228">
    <property type="term" value="P:UTP biosynthetic process"/>
    <property type="evidence" value="ECO:0007669"/>
    <property type="project" value="UniProtKB-UniRule"/>
</dbReference>
<keyword evidence="8 13" id="KW-0547">Nucleotide-binding</keyword>
<feature type="binding site" evidence="13 14">
    <location>
        <position position="87"/>
    </location>
    <ligand>
        <name>ATP</name>
        <dbReference type="ChEBI" id="CHEBI:30616"/>
    </ligand>
</feature>
<dbReference type="InterPro" id="IPR034907">
    <property type="entry name" value="NDK-like_dom"/>
</dbReference>
<feature type="binding site" evidence="13 14">
    <location>
        <position position="59"/>
    </location>
    <ligand>
        <name>ATP</name>
        <dbReference type="ChEBI" id="CHEBI:30616"/>
    </ligand>
</feature>
<dbReference type="HAMAP" id="MF_00451">
    <property type="entry name" value="NDP_kinase"/>
    <property type="match status" value="1"/>
</dbReference>
<evidence type="ECO:0000256" key="1">
    <source>
        <dbReference type="ARBA" id="ARBA00001946"/>
    </source>
</evidence>
<comment type="subcellular location">
    <subcellularLocation>
        <location evidence="13">Cytoplasm</location>
    </subcellularLocation>
</comment>
<dbReference type="CDD" id="cd04413">
    <property type="entry name" value="NDPk_I"/>
    <property type="match status" value="1"/>
</dbReference>
<feature type="active site" description="Pros-phosphohistidine intermediate" evidence="13 14">
    <location>
        <position position="117"/>
    </location>
</feature>
<protein>
    <recommendedName>
        <fullName evidence="4 13">Nucleoside diphosphate kinase</fullName>
        <shortName evidence="13">NDK</shortName>
        <shortName evidence="13">NDP kinase</shortName>
        <ecNumber evidence="3 13">2.7.4.6</ecNumber>
    </recommendedName>
    <alternativeName>
        <fullName evidence="13">Nucleoside-2-P kinase</fullName>
    </alternativeName>
</protein>
<proteinExistence type="inferred from homology"/>
<evidence type="ECO:0000256" key="14">
    <source>
        <dbReference type="PROSITE-ProRule" id="PRU00706"/>
    </source>
</evidence>
<evidence type="ECO:0000256" key="7">
    <source>
        <dbReference type="ARBA" id="ARBA00022723"/>
    </source>
</evidence>
<keyword evidence="13" id="KW-0963">Cytoplasm</keyword>
<organism evidence="18 19">
    <name type="scientific">Candidatus Phycorickettsia trachydisci</name>
    <dbReference type="NCBI Taxonomy" id="2115978"/>
    <lineage>
        <taxon>Bacteria</taxon>
        <taxon>Pseudomonadati</taxon>
        <taxon>Pseudomonadota</taxon>
        <taxon>Alphaproteobacteria</taxon>
        <taxon>Rickettsiales</taxon>
        <taxon>Rickettsiaceae</taxon>
        <taxon>Candidatus Phycorickettsia</taxon>
    </lineage>
</organism>
<dbReference type="SMART" id="SM00562">
    <property type="entry name" value="NDK"/>
    <property type="match status" value="1"/>
</dbReference>
<dbReference type="InterPro" id="IPR036850">
    <property type="entry name" value="NDK-like_dom_sf"/>
</dbReference>
<evidence type="ECO:0000256" key="8">
    <source>
        <dbReference type="ARBA" id="ARBA00022741"/>
    </source>
</evidence>
<evidence type="ECO:0000256" key="12">
    <source>
        <dbReference type="ARBA" id="ARBA00023080"/>
    </source>
</evidence>
<dbReference type="PROSITE" id="PS00469">
    <property type="entry name" value="NDPK"/>
    <property type="match status" value="1"/>
</dbReference>
<dbReference type="Pfam" id="PF00334">
    <property type="entry name" value="NDK"/>
    <property type="match status" value="1"/>
</dbReference>
<feature type="binding site" evidence="13 14">
    <location>
        <position position="11"/>
    </location>
    <ligand>
        <name>ATP</name>
        <dbReference type="ChEBI" id="CHEBI:30616"/>
    </ligand>
</feature>
<evidence type="ECO:0000256" key="10">
    <source>
        <dbReference type="ARBA" id="ARBA00022840"/>
    </source>
</evidence>
<dbReference type="GO" id="GO:0006241">
    <property type="term" value="P:CTP biosynthetic process"/>
    <property type="evidence" value="ECO:0007669"/>
    <property type="project" value="UniProtKB-UniRule"/>
</dbReference>
<comment type="subunit">
    <text evidence="13">Homotetramer.</text>
</comment>
<dbReference type="PANTHER" id="PTHR11349">
    <property type="entry name" value="NUCLEOSIDE DIPHOSPHATE KINASE"/>
    <property type="match status" value="1"/>
</dbReference>
<dbReference type="SUPFAM" id="SSF54919">
    <property type="entry name" value="Nucleoside diphosphate kinase, NDK"/>
    <property type="match status" value="1"/>
</dbReference>
<keyword evidence="6 13" id="KW-0808">Transferase</keyword>
<comment type="function">
    <text evidence="13">Major role in the synthesis of nucleoside triphosphates other than ATP. The ATP gamma phosphate is transferred to the NDP beta phosphate via a ping-pong mechanism, using a phosphorylated active-site intermediate.</text>
</comment>
<evidence type="ECO:0000313" key="18">
    <source>
        <dbReference type="EMBL" id="AVP87813.1"/>
    </source>
</evidence>
<reference evidence="18 19" key="1">
    <citation type="submission" date="2018-03" db="EMBL/GenBank/DDBJ databases">
        <title>A gene transfer event suggests a long-term partnership between eustigmatophyte algae and a novel lineage of endosymbiotic bacteria.</title>
        <authorList>
            <person name="Yurchenko T."/>
            <person name="Sevcikova T."/>
            <person name="Pribyl P."/>
            <person name="El Karkouri K."/>
            <person name="Klimes V."/>
            <person name="Amaral R."/>
            <person name="Zbrankova V."/>
            <person name="Kim E."/>
            <person name="Raoult D."/>
            <person name="Santos L.M.A."/>
            <person name="Elias M."/>
        </authorList>
    </citation>
    <scope>NUCLEOTIDE SEQUENCE [LARGE SCALE GENOMIC DNA]</scope>
    <source>
        <strain evidence="18">CCALA 838</strain>
    </source>
</reference>
<dbReference type="GO" id="GO:0005737">
    <property type="term" value="C:cytoplasm"/>
    <property type="evidence" value="ECO:0007669"/>
    <property type="project" value="UniProtKB-SubCell"/>
</dbReference>
<keyword evidence="7 13" id="KW-0479">Metal-binding</keyword>
<keyword evidence="19" id="KW-1185">Reference proteome</keyword>
<keyword evidence="11 13" id="KW-0460">Magnesium</keyword>
<dbReference type="AlphaFoldDB" id="A0A2P1P974"/>
<feature type="binding site" evidence="13 14">
    <location>
        <position position="104"/>
    </location>
    <ligand>
        <name>ATP</name>
        <dbReference type="ChEBI" id="CHEBI:30616"/>
    </ligand>
</feature>
<dbReference type="GO" id="GO:0006183">
    <property type="term" value="P:GTP biosynthetic process"/>
    <property type="evidence" value="ECO:0007669"/>
    <property type="project" value="UniProtKB-UniRule"/>
</dbReference>
<dbReference type="GO" id="GO:0004550">
    <property type="term" value="F:nucleoside diphosphate kinase activity"/>
    <property type="evidence" value="ECO:0007669"/>
    <property type="project" value="UniProtKB-UniRule"/>
</dbReference>
<dbReference type="InterPro" id="IPR023005">
    <property type="entry name" value="Nucleoside_diP_kinase_AS"/>
</dbReference>
<keyword evidence="10 13" id="KW-0067">ATP-binding</keyword>
<dbReference type="OrthoDB" id="9801161at2"/>
<sequence>MSVEKTFVMIKPDALRRNISGVVVAYFEEEGLEVAAQKMVQLTSERAAEFYAEHKERPFFPTLVKNITEGPVIPIVLKGENAISKAREVIGATNPAEAAEGTIRGDLGESLDFNTVHGSDSPQSAEREISFFFAQDEILK</sequence>
<dbReference type="EMBL" id="CP027845">
    <property type="protein sequence ID" value="AVP87813.1"/>
    <property type="molecule type" value="Genomic_DNA"/>
</dbReference>
<evidence type="ECO:0000313" key="19">
    <source>
        <dbReference type="Proteomes" id="UP000241762"/>
    </source>
</evidence>
<dbReference type="GO" id="GO:0046872">
    <property type="term" value="F:metal ion binding"/>
    <property type="evidence" value="ECO:0007669"/>
    <property type="project" value="UniProtKB-KW"/>
</dbReference>
<comment type="catalytic activity">
    <reaction evidence="13">
        <text>a ribonucleoside 5'-diphosphate + ATP = a ribonucleoside 5'-triphosphate + ADP</text>
        <dbReference type="Rhea" id="RHEA:18113"/>
        <dbReference type="ChEBI" id="CHEBI:30616"/>
        <dbReference type="ChEBI" id="CHEBI:57930"/>
        <dbReference type="ChEBI" id="CHEBI:61557"/>
        <dbReference type="ChEBI" id="CHEBI:456216"/>
        <dbReference type="EC" id="2.7.4.6"/>
    </reaction>
</comment>
<evidence type="ECO:0000256" key="5">
    <source>
        <dbReference type="ARBA" id="ARBA00022553"/>
    </source>
</evidence>
<dbReference type="RefSeq" id="WP_106874657.1">
    <property type="nucleotide sequence ID" value="NZ_CP027845.1"/>
</dbReference>
<dbReference type="EC" id="2.7.4.6" evidence="3 13"/>
<name>A0A2P1P974_9RICK</name>
<comment type="cofactor">
    <cofactor evidence="1 13">
        <name>Mg(2+)</name>
        <dbReference type="ChEBI" id="CHEBI:18420"/>
    </cofactor>
</comment>
<evidence type="ECO:0000256" key="2">
    <source>
        <dbReference type="ARBA" id="ARBA00008142"/>
    </source>
</evidence>
<dbReference type="PRINTS" id="PR01243">
    <property type="entry name" value="NUCDPKINASE"/>
</dbReference>
<dbReference type="FunFam" id="3.30.70.141:FF:000003">
    <property type="entry name" value="Nucleoside diphosphate kinase"/>
    <property type="match status" value="1"/>
</dbReference>
<feature type="binding site" evidence="13 14">
    <location>
        <position position="114"/>
    </location>
    <ligand>
        <name>ATP</name>
        <dbReference type="ChEBI" id="CHEBI:30616"/>
    </ligand>
</feature>
<keyword evidence="12 13" id="KW-0546">Nucleotide metabolism</keyword>
<dbReference type="Proteomes" id="UP000241762">
    <property type="component" value="Chromosome"/>
</dbReference>
<keyword evidence="5 13" id="KW-0597">Phosphoprotein</keyword>
<evidence type="ECO:0000256" key="3">
    <source>
        <dbReference type="ARBA" id="ARBA00012966"/>
    </source>
</evidence>
<accession>A0A2P1P974</accession>
<feature type="domain" description="Nucleoside diphosphate kinase-like" evidence="17">
    <location>
        <begin position="3"/>
        <end position="140"/>
    </location>
</feature>
<comment type="similarity">
    <text evidence="2 13 14 15">Belongs to the NDK family.</text>
</comment>
<feature type="binding site" evidence="13 14">
    <location>
        <position position="93"/>
    </location>
    <ligand>
        <name>ATP</name>
        <dbReference type="ChEBI" id="CHEBI:30616"/>
    </ligand>
</feature>
<dbReference type="KEGG" id="ptc:phytr_8820"/>
<evidence type="ECO:0000256" key="6">
    <source>
        <dbReference type="ARBA" id="ARBA00022679"/>
    </source>
</evidence>
<gene>
    <name evidence="13" type="primary">ndk</name>
    <name evidence="18" type="ORF">phytr_8820</name>
</gene>
<dbReference type="PROSITE" id="PS51374">
    <property type="entry name" value="NDPK_LIKE"/>
    <property type="match status" value="1"/>
</dbReference>
<keyword evidence="9 13" id="KW-0418">Kinase</keyword>
<comment type="catalytic activity">
    <reaction evidence="13 16">
        <text>a 2'-deoxyribonucleoside 5'-diphosphate + ATP = a 2'-deoxyribonucleoside 5'-triphosphate + ADP</text>
        <dbReference type="Rhea" id="RHEA:44640"/>
        <dbReference type="ChEBI" id="CHEBI:30616"/>
        <dbReference type="ChEBI" id="CHEBI:61560"/>
        <dbReference type="ChEBI" id="CHEBI:73316"/>
        <dbReference type="ChEBI" id="CHEBI:456216"/>
        <dbReference type="EC" id="2.7.4.6"/>
    </reaction>
</comment>
<dbReference type="InterPro" id="IPR001564">
    <property type="entry name" value="Nucleoside_diP_kinase"/>
</dbReference>
<evidence type="ECO:0000256" key="11">
    <source>
        <dbReference type="ARBA" id="ARBA00022842"/>
    </source>
</evidence>
<dbReference type="Gene3D" id="3.30.70.141">
    <property type="entry name" value="Nucleoside diphosphate kinase-like domain"/>
    <property type="match status" value="1"/>
</dbReference>